<evidence type="ECO:0000313" key="3">
    <source>
        <dbReference type="Proteomes" id="UP001341281"/>
    </source>
</evidence>
<dbReference type="PIRSF" id="PIRSF037240">
    <property type="entry name" value="RNA_polIII_Trep_MAF1"/>
    <property type="match status" value="1"/>
</dbReference>
<organism evidence="2 3">
    <name type="scientific">Paspalum notatum var. saurae</name>
    <dbReference type="NCBI Taxonomy" id="547442"/>
    <lineage>
        <taxon>Eukaryota</taxon>
        <taxon>Viridiplantae</taxon>
        <taxon>Streptophyta</taxon>
        <taxon>Embryophyta</taxon>
        <taxon>Tracheophyta</taxon>
        <taxon>Spermatophyta</taxon>
        <taxon>Magnoliopsida</taxon>
        <taxon>Liliopsida</taxon>
        <taxon>Poales</taxon>
        <taxon>Poaceae</taxon>
        <taxon>PACMAD clade</taxon>
        <taxon>Panicoideae</taxon>
        <taxon>Andropogonodae</taxon>
        <taxon>Paspaleae</taxon>
        <taxon>Paspalinae</taxon>
        <taxon>Paspalum</taxon>
    </lineage>
</organism>
<evidence type="ECO:0000256" key="1">
    <source>
        <dbReference type="PIRNR" id="PIRNR037240"/>
    </source>
</evidence>
<reference evidence="2 3" key="1">
    <citation type="submission" date="2024-02" db="EMBL/GenBank/DDBJ databases">
        <title>High-quality chromosome-scale genome assembly of Pensacola bahiagrass (Paspalum notatum Flugge var. saurae).</title>
        <authorList>
            <person name="Vega J.M."/>
            <person name="Podio M."/>
            <person name="Orjuela J."/>
            <person name="Siena L.A."/>
            <person name="Pessino S.C."/>
            <person name="Combes M.C."/>
            <person name="Mariac C."/>
            <person name="Albertini E."/>
            <person name="Pupilli F."/>
            <person name="Ortiz J.P.A."/>
            <person name="Leblanc O."/>
        </authorList>
    </citation>
    <scope>NUCLEOTIDE SEQUENCE [LARGE SCALE GENOMIC DNA]</scope>
    <source>
        <strain evidence="2">R1</strain>
        <tissue evidence="2">Leaf</tissue>
    </source>
</reference>
<name>A0AAQ3TJF8_PASNO</name>
<keyword evidence="1" id="KW-0678">Repressor</keyword>
<dbReference type="InterPro" id="IPR038564">
    <property type="entry name" value="Maf1_sf"/>
</dbReference>
<keyword evidence="3" id="KW-1185">Reference proteome</keyword>
<evidence type="ECO:0000313" key="2">
    <source>
        <dbReference type="EMBL" id="WVZ74745.1"/>
    </source>
</evidence>
<keyword evidence="1" id="KW-0539">Nucleus</keyword>
<dbReference type="PANTHER" id="PTHR22504">
    <property type="entry name" value="REPRESSOR OF RNA POLYMERASE III TRANSCRIPTION MAF1"/>
    <property type="match status" value="1"/>
</dbReference>
<dbReference type="GO" id="GO:0005634">
    <property type="term" value="C:nucleus"/>
    <property type="evidence" value="ECO:0007669"/>
    <property type="project" value="UniProtKB-SubCell"/>
</dbReference>
<dbReference type="InterPro" id="IPR015257">
    <property type="entry name" value="Maf1"/>
</dbReference>
<dbReference type="Gene3D" id="3.40.1000.50">
    <property type="entry name" value="Repressor of RNA polymerase III transcription Maf1"/>
    <property type="match status" value="1"/>
</dbReference>
<protein>
    <recommendedName>
        <fullName evidence="1">Repressor of RNA polymerase III transcription</fullName>
    </recommendedName>
</protein>
<sequence>MKFLEYTPFDSINLFLDQLNLGDCTIRGNLEAFSCKHTATDRRLSISLEHEILDYLGKSSDSDPSSPVEHLSSRSSRKTLIYLVLTLGHMYPDYDFSAVRAHLFFQEEELESFKQMVDTYLSDASRQWAATNEGSSLLDSMTKAIDEVRLHSYCLVWRLYSPFILCPYLMFQVIKIRECDIYSYNPDSDGDPVLEKGAIWSFNYFFYNRKLKRVVSFRCYCTSKLSGDDFLTGVASDAEEEDALIDMDI</sequence>
<comment type="similarity">
    <text evidence="1">Belongs to the MAF1 family.</text>
</comment>
<dbReference type="AlphaFoldDB" id="A0AAQ3TJF8"/>
<proteinExistence type="inferred from homology"/>
<accession>A0AAQ3TJF8</accession>
<keyword evidence="1" id="KW-0805">Transcription regulation</keyword>
<dbReference type="PANTHER" id="PTHR22504:SF0">
    <property type="entry name" value="REPRESSOR OF RNA POLYMERASE III TRANSCRIPTION MAF1 HOMOLOG"/>
    <property type="match status" value="1"/>
</dbReference>
<keyword evidence="1" id="KW-0804">Transcription</keyword>
<dbReference type="GO" id="GO:0000994">
    <property type="term" value="F:RNA polymerase III core binding"/>
    <property type="evidence" value="ECO:0007669"/>
    <property type="project" value="TreeGrafter"/>
</dbReference>
<dbReference type="Pfam" id="PF09174">
    <property type="entry name" value="Maf1"/>
    <property type="match status" value="2"/>
</dbReference>
<comment type="subcellular location">
    <subcellularLocation>
        <location evidence="1">Nucleus</location>
    </subcellularLocation>
</comment>
<gene>
    <name evidence="2" type="ORF">U9M48_022891</name>
</gene>
<dbReference type="Proteomes" id="UP001341281">
    <property type="component" value="Chromosome 05"/>
</dbReference>
<dbReference type="GO" id="GO:0016480">
    <property type="term" value="P:negative regulation of transcription by RNA polymerase III"/>
    <property type="evidence" value="ECO:0007669"/>
    <property type="project" value="UniProtKB-UniRule"/>
</dbReference>
<dbReference type="EMBL" id="CP144749">
    <property type="protein sequence ID" value="WVZ74745.1"/>
    <property type="molecule type" value="Genomic_DNA"/>
</dbReference>